<evidence type="ECO:0000256" key="1">
    <source>
        <dbReference type="SAM" id="MobiDB-lite"/>
    </source>
</evidence>
<dbReference type="RefSeq" id="WP_221240944.1">
    <property type="nucleotide sequence ID" value="NZ_JACIBV010000001.1"/>
</dbReference>
<dbReference type="SUPFAM" id="SSF52540">
    <property type="entry name" value="P-loop containing nucleoside triphosphate hydrolases"/>
    <property type="match status" value="1"/>
</dbReference>
<dbReference type="Pfam" id="PF13424">
    <property type="entry name" value="TPR_12"/>
    <property type="match status" value="1"/>
</dbReference>
<dbReference type="InterPro" id="IPR002182">
    <property type="entry name" value="NB-ARC"/>
</dbReference>
<name>A0A7W5V034_9ACTN</name>
<evidence type="ECO:0000313" key="3">
    <source>
        <dbReference type="EMBL" id="MBB3725210.1"/>
    </source>
</evidence>
<dbReference type="GeneID" id="95387656"/>
<dbReference type="InterPro" id="IPR053137">
    <property type="entry name" value="NLR-like"/>
</dbReference>
<dbReference type="EMBL" id="JACIBV010000001">
    <property type="protein sequence ID" value="MBB3725210.1"/>
    <property type="molecule type" value="Genomic_DNA"/>
</dbReference>
<dbReference type="Gene3D" id="1.25.40.10">
    <property type="entry name" value="Tetratricopeptide repeat domain"/>
    <property type="match status" value="2"/>
</dbReference>
<evidence type="ECO:0000313" key="4">
    <source>
        <dbReference type="Proteomes" id="UP000579945"/>
    </source>
</evidence>
<dbReference type="SUPFAM" id="SSF48452">
    <property type="entry name" value="TPR-like"/>
    <property type="match status" value="2"/>
</dbReference>
<dbReference type="InterPro" id="IPR027417">
    <property type="entry name" value="P-loop_NTPase"/>
</dbReference>
<reference evidence="3 4" key="1">
    <citation type="submission" date="2020-08" db="EMBL/GenBank/DDBJ databases">
        <title>Sequencing the genomes of 1000 actinobacteria strains.</title>
        <authorList>
            <person name="Klenk H.-P."/>
        </authorList>
    </citation>
    <scope>NUCLEOTIDE SEQUENCE [LARGE SCALE GENOMIC DNA]</scope>
    <source>
        <strain evidence="3 4">DSM 44320</strain>
    </source>
</reference>
<dbReference type="PANTHER" id="PTHR46082:SF6">
    <property type="entry name" value="AAA+ ATPASE DOMAIN-CONTAINING PROTEIN-RELATED"/>
    <property type="match status" value="1"/>
</dbReference>
<comment type="caution">
    <text evidence="3">The sequence shown here is derived from an EMBL/GenBank/DDBJ whole genome shotgun (WGS) entry which is preliminary data.</text>
</comment>
<dbReference type="Gene3D" id="3.40.50.300">
    <property type="entry name" value="P-loop containing nucleotide triphosphate hydrolases"/>
    <property type="match status" value="1"/>
</dbReference>
<dbReference type="Pfam" id="PF13374">
    <property type="entry name" value="TPR_10"/>
    <property type="match status" value="4"/>
</dbReference>
<accession>A0A7W5V034</accession>
<dbReference type="InterPro" id="IPR011990">
    <property type="entry name" value="TPR-like_helical_dom_sf"/>
</dbReference>
<keyword evidence="4" id="KW-1185">Reference proteome</keyword>
<dbReference type="NCBIfam" id="NF040586">
    <property type="entry name" value="FxSxx_TPR"/>
    <property type="match status" value="1"/>
</dbReference>
<dbReference type="GO" id="GO:0043531">
    <property type="term" value="F:ADP binding"/>
    <property type="evidence" value="ECO:0007669"/>
    <property type="project" value="InterPro"/>
</dbReference>
<gene>
    <name evidence="3" type="ORF">FHR33_001070</name>
</gene>
<proteinExistence type="predicted"/>
<dbReference type="Pfam" id="PF00931">
    <property type="entry name" value="NB-ARC"/>
    <property type="match status" value="1"/>
</dbReference>
<protein>
    <recommendedName>
        <fullName evidence="2">NB-ARC domain-containing protein</fullName>
    </recommendedName>
</protein>
<feature type="compositionally biased region" description="Low complexity" evidence="1">
    <location>
        <begin position="92"/>
        <end position="102"/>
    </location>
</feature>
<organism evidence="3 4">
    <name type="scientific">Nonomuraea dietziae</name>
    <dbReference type="NCBI Taxonomy" id="65515"/>
    <lineage>
        <taxon>Bacteria</taxon>
        <taxon>Bacillati</taxon>
        <taxon>Actinomycetota</taxon>
        <taxon>Actinomycetes</taxon>
        <taxon>Streptosporangiales</taxon>
        <taxon>Streptosporangiaceae</taxon>
        <taxon>Nonomuraea</taxon>
    </lineage>
</organism>
<feature type="domain" description="NB-ARC" evidence="2">
    <location>
        <begin position="153"/>
        <end position="271"/>
    </location>
</feature>
<dbReference type="Proteomes" id="UP000579945">
    <property type="component" value="Unassembled WGS sequence"/>
</dbReference>
<feature type="region of interest" description="Disordered" evidence="1">
    <location>
        <begin position="92"/>
        <end position="111"/>
    </location>
</feature>
<dbReference type="AlphaFoldDB" id="A0A7W5V034"/>
<evidence type="ECO:0000259" key="2">
    <source>
        <dbReference type="Pfam" id="PF00931"/>
    </source>
</evidence>
<dbReference type="PANTHER" id="PTHR46082">
    <property type="entry name" value="ATP/GTP-BINDING PROTEIN-RELATED"/>
    <property type="match status" value="1"/>
</dbReference>
<sequence length="842" mass="88597">MAQFRPEGSTSQVLAELARLWDQARVHSPGRVTQKELAKVSRVPHSTVNGWATGAAAPRDLDQLVQVGAALATWANEPALSAREWGRLMAADQARPAPATPADADRSGQTAVAERVRVGAIPQPADCFQDRQVAERVRVAAGAGETVVLTQVLAGMGGVGKTQLAAAYARRVWQQGVQVLVWVNAATRDGIVSAYADTAARLGLPLADRDDPEQAAREFLVWAETTGWPWLVVLDDVQRPKDLSGLWPPAAVSAAGGRVLVTTRLREAALAGADRATVGIGAFTEAEARSYLAAKLGGQVPVAELDGLAADLGLLPLALAQAAAYISNAAISCAAYRQRLATRLLAHSVPGEDYLPDGHRRIVTVAWELSIDHAGRVAPAGLARAVLCLVSVLDPAGIPQSVLTSPPALEYLTSYLPEPAADASGEDARVVDEAVVDEVLRVLHRHSLIDHDRTATHREIRVHQLIHRATRENLIALPELGPHLFTEVAHTAADALLRIWPPVERDQLGQVLRANTSALHKASGTALYSPDTGAHRALFHAAPSLGDTGQVTAAITACTDLHATCLQHFGSDHPDTLASRHNVARWRGRAGDVAGAAAAFEELLADCERVLGPDHPHTLITRGSWAYERGQAGDAAGAAAAFEELLADCERVLGPDHPHTLITRANRAAGRGRAGDAAGAVAACEELLADHERVLGPDHPDTLATRYGLGGRAGDAAGAAAALEELLADQKRVLGPDHPATLITRGNLADFRGEAGDAVGAVAAFEELLADCERVLGGDHPGTLITRGNLAAGRGRAGDAAGAVAAYEETLADYERVLGSDHPDTLTIRRNLAAWRERLAGA</sequence>